<proteinExistence type="predicted"/>
<dbReference type="OrthoDB" id="2416294at2759"/>
<keyword evidence="2" id="KW-1185">Reference proteome</keyword>
<dbReference type="EMBL" id="KN833036">
    <property type="protein sequence ID" value="KIM76322.1"/>
    <property type="molecule type" value="Genomic_DNA"/>
</dbReference>
<accession>A0A0C3BG37</accession>
<sequence>YMLKFMSKHEKNWGVKTNLRNGNGKPIYGTDGKLQKTNIRMENAQFTDGMPQPLCFETGSNRGLFKGMAVILEEQGLTEAAKLCAECKKFKCLKPTDGSVANCCCRRVLYNQPDFIAVESLLETTCKAREFTVIFLPKFHCELNFIEQCWGYTMMSPMALCSRIFALSHH</sequence>
<reference evidence="1 2" key="1">
    <citation type="submission" date="2014-04" db="EMBL/GenBank/DDBJ databases">
        <authorList>
            <consortium name="DOE Joint Genome Institute"/>
            <person name="Kuo A."/>
            <person name="Tarkka M."/>
            <person name="Buscot F."/>
            <person name="Kohler A."/>
            <person name="Nagy L.G."/>
            <person name="Floudas D."/>
            <person name="Copeland A."/>
            <person name="Barry K.W."/>
            <person name="Cichocki N."/>
            <person name="Veneault-Fourrey C."/>
            <person name="LaButti K."/>
            <person name="Lindquist E.A."/>
            <person name="Lipzen A."/>
            <person name="Lundell T."/>
            <person name="Morin E."/>
            <person name="Murat C."/>
            <person name="Sun H."/>
            <person name="Tunlid A."/>
            <person name="Henrissat B."/>
            <person name="Grigoriev I.V."/>
            <person name="Hibbett D.S."/>
            <person name="Martin F."/>
            <person name="Nordberg H.P."/>
            <person name="Cantor M.N."/>
            <person name="Hua S.X."/>
        </authorList>
    </citation>
    <scope>NUCLEOTIDE SEQUENCE [LARGE SCALE GENOMIC DNA]</scope>
    <source>
        <strain evidence="1 2">F 1598</strain>
    </source>
</reference>
<reference evidence="2" key="2">
    <citation type="submission" date="2015-01" db="EMBL/GenBank/DDBJ databases">
        <title>Evolutionary Origins and Diversification of the Mycorrhizal Mutualists.</title>
        <authorList>
            <consortium name="DOE Joint Genome Institute"/>
            <consortium name="Mycorrhizal Genomics Consortium"/>
            <person name="Kohler A."/>
            <person name="Kuo A."/>
            <person name="Nagy L.G."/>
            <person name="Floudas D."/>
            <person name="Copeland A."/>
            <person name="Barry K.W."/>
            <person name="Cichocki N."/>
            <person name="Veneault-Fourrey C."/>
            <person name="LaButti K."/>
            <person name="Lindquist E.A."/>
            <person name="Lipzen A."/>
            <person name="Lundell T."/>
            <person name="Morin E."/>
            <person name="Murat C."/>
            <person name="Riley R."/>
            <person name="Ohm R."/>
            <person name="Sun H."/>
            <person name="Tunlid A."/>
            <person name="Henrissat B."/>
            <person name="Grigoriev I.V."/>
            <person name="Hibbett D.S."/>
            <person name="Martin F."/>
        </authorList>
    </citation>
    <scope>NUCLEOTIDE SEQUENCE [LARGE SCALE GENOMIC DNA]</scope>
    <source>
        <strain evidence="2">F 1598</strain>
    </source>
</reference>
<dbReference type="STRING" id="765440.A0A0C3BG37"/>
<dbReference type="Proteomes" id="UP000054166">
    <property type="component" value="Unassembled WGS sequence"/>
</dbReference>
<feature type="non-terminal residue" evidence="1">
    <location>
        <position position="1"/>
    </location>
</feature>
<name>A0A0C3BG37_PILCF</name>
<gene>
    <name evidence="1" type="ORF">PILCRDRAFT_77971</name>
</gene>
<dbReference type="HOGENOM" id="CLU_005726_9_0_1"/>
<organism evidence="1 2">
    <name type="scientific">Piloderma croceum (strain F 1598)</name>
    <dbReference type="NCBI Taxonomy" id="765440"/>
    <lineage>
        <taxon>Eukaryota</taxon>
        <taxon>Fungi</taxon>
        <taxon>Dikarya</taxon>
        <taxon>Basidiomycota</taxon>
        <taxon>Agaricomycotina</taxon>
        <taxon>Agaricomycetes</taxon>
        <taxon>Agaricomycetidae</taxon>
        <taxon>Atheliales</taxon>
        <taxon>Atheliaceae</taxon>
        <taxon>Piloderma</taxon>
    </lineage>
</organism>
<evidence type="ECO:0000313" key="1">
    <source>
        <dbReference type="EMBL" id="KIM76322.1"/>
    </source>
</evidence>
<evidence type="ECO:0000313" key="2">
    <source>
        <dbReference type="Proteomes" id="UP000054166"/>
    </source>
</evidence>
<dbReference type="InParanoid" id="A0A0C3BG37"/>
<protein>
    <submittedName>
        <fullName evidence="1">Uncharacterized protein</fullName>
    </submittedName>
</protein>
<dbReference type="AlphaFoldDB" id="A0A0C3BG37"/>